<evidence type="ECO:0000256" key="6">
    <source>
        <dbReference type="PIRSR" id="PIRSR001553-1"/>
    </source>
</evidence>
<dbReference type="PRINTS" id="PR01798">
    <property type="entry name" value="SCOASYNTHASE"/>
</dbReference>
<feature type="binding site" evidence="5">
    <location>
        <begin position="17"/>
        <end position="20"/>
    </location>
    <ligand>
        <name>CoA</name>
        <dbReference type="ChEBI" id="CHEBI:57287"/>
    </ligand>
</feature>
<evidence type="ECO:0000256" key="1">
    <source>
        <dbReference type="ARBA" id="ARBA00022532"/>
    </source>
</evidence>
<reference evidence="10 11" key="1">
    <citation type="submission" date="2017-12" db="EMBL/GenBank/DDBJ databases">
        <title>Phylogenetic diversity of female urinary microbiome.</title>
        <authorList>
            <person name="Thomas-White K."/>
            <person name="Wolfe A.J."/>
        </authorList>
    </citation>
    <scope>NUCLEOTIDE SEQUENCE [LARGE SCALE GENOMIC DNA]</scope>
    <source>
        <strain evidence="10 11">UMB0112</strain>
    </source>
</reference>
<feature type="binding site" evidence="5">
    <location>
        <position position="161"/>
    </location>
    <ligand>
        <name>substrate</name>
        <note>ligand shared with subunit beta</note>
    </ligand>
</feature>
<dbReference type="RefSeq" id="WP_101636659.1">
    <property type="nucleotide sequence ID" value="NZ_PKHU01000002.1"/>
</dbReference>
<dbReference type="PIRSF" id="PIRSF001553">
    <property type="entry name" value="SucCS_alpha"/>
    <property type="match status" value="1"/>
</dbReference>
<dbReference type="Proteomes" id="UP000234639">
    <property type="component" value="Unassembled WGS sequence"/>
</dbReference>
<dbReference type="InterPro" id="IPR033847">
    <property type="entry name" value="Citrt_syn/SCS-alpha_CS"/>
</dbReference>
<proteinExistence type="inferred from homology"/>
<name>A0A2I1NBB5_9BACT</name>
<dbReference type="AlphaFoldDB" id="A0A2I1NBB5"/>
<dbReference type="SUPFAM" id="SSF51735">
    <property type="entry name" value="NAD(P)-binding Rossmann-fold domains"/>
    <property type="match status" value="1"/>
</dbReference>
<comment type="caution">
    <text evidence="10">The sequence shown here is derived from an EMBL/GenBank/DDBJ whole genome shotgun (WGS) entry which is preliminary data.</text>
</comment>
<comment type="similarity">
    <text evidence="4 5 7">Belongs to the succinate/malate CoA ligase alpha subunit family.</text>
</comment>
<feature type="domain" description="CoA-binding" evidence="9">
    <location>
        <begin position="4"/>
        <end position="100"/>
    </location>
</feature>
<dbReference type="GO" id="GO:0009361">
    <property type="term" value="C:succinate-CoA ligase complex (ADP-forming)"/>
    <property type="evidence" value="ECO:0007669"/>
    <property type="project" value="TreeGrafter"/>
</dbReference>
<dbReference type="InterPro" id="IPR036291">
    <property type="entry name" value="NAD(P)-bd_dom_sf"/>
</dbReference>
<keyword evidence="2 5" id="KW-0436">Ligase</keyword>
<dbReference type="InterPro" id="IPR016102">
    <property type="entry name" value="Succinyl-CoA_synth-like"/>
</dbReference>
<comment type="subunit">
    <text evidence="5 8">Heterotetramer of two alpha and two beta subunits.</text>
</comment>
<dbReference type="InterPro" id="IPR017440">
    <property type="entry name" value="Cit_synth/succinyl-CoA_lig_AS"/>
</dbReference>
<dbReference type="GO" id="GO:0004776">
    <property type="term" value="F:succinate-CoA ligase (GDP-forming) activity"/>
    <property type="evidence" value="ECO:0007669"/>
    <property type="project" value="TreeGrafter"/>
</dbReference>
<dbReference type="Gene3D" id="3.40.50.261">
    <property type="entry name" value="Succinyl-CoA synthetase domains"/>
    <property type="match status" value="1"/>
</dbReference>
<dbReference type="PROSITE" id="PS01216">
    <property type="entry name" value="SUCCINYL_COA_LIG_1"/>
    <property type="match status" value="1"/>
</dbReference>
<dbReference type="PANTHER" id="PTHR11117">
    <property type="entry name" value="SUCCINYL-COA LIGASE SUBUNIT ALPHA"/>
    <property type="match status" value="1"/>
</dbReference>
<dbReference type="GO" id="GO:0006099">
    <property type="term" value="P:tricarboxylic acid cycle"/>
    <property type="evidence" value="ECO:0007669"/>
    <property type="project" value="UniProtKB-UniRule"/>
</dbReference>
<accession>A0A2I1NBB5</accession>
<dbReference type="NCBIfam" id="NF004230">
    <property type="entry name" value="PRK05678.1"/>
    <property type="match status" value="1"/>
</dbReference>
<dbReference type="InterPro" id="IPR005810">
    <property type="entry name" value="CoA_lig_alpha"/>
</dbReference>
<dbReference type="FunFam" id="3.40.50.261:FF:000006">
    <property type="entry name" value="Succinate--CoA ligase [ADP-forming] subunit alpha"/>
    <property type="match status" value="1"/>
</dbReference>
<dbReference type="NCBIfam" id="TIGR01019">
    <property type="entry name" value="sucCoAalpha"/>
    <property type="match status" value="1"/>
</dbReference>
<dbReference type="HAMAP" id="MF_01988">
    <property type="entry name" value="Succ_CoA_alpha"/>
    <property type="match status" value="1"/>
</dbReference>
<evidence type="ECO:0000256" key="8">
    <source>
        <dbReference type="RuleBase" id="RU000699"/>
    </source>
</evidence>
<evidence type="ECO:0000256" key="7">
    <source>
        <dbReference type="RuleBase" id="RU000677"/>
    </source>
</evidence>
<dbReference type="GO" id="GO:0004775">
    <property type="term" value="F:succinate-CoA ligase (ADP-forming) activity"/>
    <property type="evidence" value="ECO:0007669"/>
    <property type="project" value="UniProtKB-UniRule"/>
</dbReference>
<keyword evidence="3 5" id="KW-0547">Nucleotide-binding</keyword>
<dbReference type="PROSITE" id="PS00399">
    <property type="entry name" value="SUCCINYL_COA_LIG_2"/>
    <property type="match status" value="1"/>
</dbReference>
<feature type="active site" description="Tele-phosphohistidine intermediate" evidence="5 6">
    <location>
        <position position="249"/>
    </location>
</feature>
<dbReference type="GO" id="GO:0000166">
    <property type="term" value="F:nucleotide binding"/>
    <property type="evidence" value="ECO:0007669"/>
    <property type="project" value="UniProtKB-KW"/>
</dbReference>
<keyword evidence="1 5" id="KW-0816">Tricarboxylic acid cycle</keyword>
<comment type="function">
    <text evidence="5 8">Succinyl-CoA synthetase functions in the citric acid cycle (TCA), coupling the hydrolysis of succinyl-CoA to the synthesis of either ATP or GTP and thus represents the only step of substrate-level phosphorylation in the TCA. The alpha subunit of the enzyme binds the substrates coenzyme A and phosphate, while succinate binding and nucleotide specificity is provided by the beta subunit.</text>
</comment>
<dbReference type="EMBL" id="PKHU01000002">
    <property type="protein sequence ID" value="PKZ29645.1"/>
    <property type="molecule type" value="Genomic_DNA"/>
</dbReference>
<dbReference type="Pfam" id="PF02629">
    <property type="entry name" value="CoA_binding"/>
    <property type="match status" value="1"/>
</dbReference>
<dbReference type="Pfam" id="PF00549">
    <property type="entry name" value="Ligase_CoA"/>
    <property type="match status" value="1"/>
</dbReference>
<evidence type="ECO:0000256" key="3">
    <source>
        <dbReference type="ARBA" id="ARBA00022741"/>
    </source>
</evidence>
<dbReference type="FunFam" id="3.40.50.720:FF:000277">
    <property type="entry name" value="Succinate--CoA ligase [ADP-forming] subunit alpha"/>
    <property type="match status" value="1"/>
</dbReference>
<evidence type="ECO:0000313" key="11">
    <source>
        <dbReference type="Proteomes" id="UP000234639"/>
    </source>
</evidence>
<feature type="binding site" evidence="5">
    <location>
        <begin position="96"/>
        <end position="98"/>
    </location>
    <ligand>
        <name>CoA</name>
        <dbReference type="ChEBI" id="CHEBI:57287"/>
    </ligand>
</feature>
<evidence type="ECO:0000256" key="2">
    <source>
        <dbReference type="ARBA" id="ARBA00022598"/>
    </source>
</evidence>
<dbReference type="SUPFAM" id="SSF52210">
    <property type="entry name" value="Succinyl-CoA synthetase domains"/>
    <property type="match status" value="1"/>
</dbReference>
<dbReference type="Gene3D" id="3.40.50.720">
    <property type="entry name" value="NAD(P)-binding Rossmann-like Domain"/>
    <property type="match status" value="1"/>
</dbReference>
<dbReference type="InterPro" id="IPR005811">
    <property type="entry name" value="SUCC_ACL_C"/>
</dbReference>
<dbReference type="UniPathway" id="UPA00223">
    <property type="reaction ID" value="UER00999"/>
</dbReference>
<protein>
    <recommendedName>
        <fullName evidence="5">Succinate--CoA ligase [ADP-forming] subunit alpha</fullName>
        <ecNumber evidence="5">6.2.1.5</ecNumber>
    </recommendedName>
    <alternativeName>
        <fullName evidence="5">Succinyl-CoA synthetase subunit alpha</fullName>
        <shortName evidence="5">SCS-alpha</shortName>
    </alternativeName>
</protein>
<comment type="catalytic activity">
    <reaction evidence="5">
        <text>GTP + succinate + CoA = succinyl-CoA + GDP + phosphate</text>
        <dbReference type="Rhea" id="RHEA:22120"/>
        <dbReference type="ChEBI" id="CHEBI:30031"/>
        <dbReference type="ChEBI" id="CHEBI:37565"/>
        <dbReference type="ChEBI" id="CHEBI:43474"/>
        <dbReference type="ChEBI" id="CHEBI:57287"/>
        <dbReference type="ChEBI" id="CHEBI:57292"/>
        <dbReference type="ChEBI" id="CHEBI:58189"/>
    </reaction>
</comment>
<dbReference type="PANTHER" id="PTHR11117:SF2">
    <property type="entry name" value="SUCCINATE--COA LIGASE [ADP_GDP-FORMING] SUBUNIT ALPHA, MITOCHONDRIAL"/>
    <property type="match status" value="1"/>
</dbReference>
<dbReference type="SMART" id="SM00881">
    <property type="entry name" value="CoA_binding"/>
    <property type="match status" value="1"/>
</dbReference>
<dbReference type="InterPro" id="IPR003781">
    <property type="entry name" value="CoA-bd"/>
</dbReference>
<dbReference type="EC" id="6.2.1.5" evidence="5"/>
<comment type="catalytic activity">
    <reaction evidence="5 8">
        <text>succinate + ATP + CoA = succinyl-CoA + ADP + phosphate</text>
        <dbReference type="Rhea" id="RHEA:17661"/>
        <dbReference type="ChEBI" id="CHEBI:30031"/>
        <dbReference type="ChEBI" id="CHEBI:30616"/>
        <dbReference type="ChEBI" id="CHEBI:43474"/>
        <dbReference type="ChEBI" id="CHEBI:57287"/>
        <dbReference type="ChEBI" id="CHEBI:57292"/>
        <dbReference type="ChEBI" id="CHEBI:456216"/>
        <dbReference type="EC" id="6.2.1.5"/>
    </reaction>
</comment>
<feature type="binding site" evidence="5">
    <location>
        <position position="43"/>
    </location>
    <ligand>
        <name>CoA</name>
        <dbReference type="ChEBI" id="CHEBI:57287"/>
    </ligand>
</feature>
<sequence>MSILIDKSTKVIVQGFTGKEATFHSQKCLEYGTLIVGGVTPFKGGITHLGLPVFNTVKEAVEKTNASVSLIFVPAMFVANAIIEAANAGIKLCIVITEHAPLNDIIKAKNFANKCGTQIIGPNSPGIISADECKLGIMPGNIFKKSNLNIGLISKSGTLTYEGAKQILDEGYGISTAIGIGGDRVIGLGFSELLEMFEKDDDTKAIVLIGEIGGILEIEAAKTIKDKISKPVVAFIAGVTAPKGKRMGHAGAIVSDYNSTAKGKMQSLEKVGVHVVQSPAHIGRKLKEVLG</sequence>
<evidence type="ECO:0000256" key="5">
    <source>
        <dbReference type="HAMAP-Rule" id="MF_01988"/>
    </source>
</evidence>
<comment type="pathway">
    <text evidence="5 8">Carbohydrate metabolism; tricarboxylic acid cycle; succinate from succinyl-CoA (ligase route): step 1/1.</text>
</comment>
<evidence type="ECO:0000259" key="9">
    <source>
        <dbReference type="SMART" id="SM00881"/>
    </source>
</evidence>
<evidence type="ECO:0000313" key="10">
    <source>
        <dbReference type="EMBL" id="PKZ29645.1"/>
    </source>
</evidence>
<evidence type="ECO:0000256" key="4">
    <source>
        <dbReference type="ARBA" id="ARBA00060724"/>
    </source>
</evidence>
<organism evidence="10 11">
    <name type="scientific">Campylobacter ureolyticus</name>
    <dbReference type="NCBI Taxonomy" id="827"/>
    <lineage>
        <taxon>Bacteria</taxon>
        <taxon>Pseudomonadati</taxon>
        <taxon>Campylobacterota</taxon>
        <taxon>Epsilonproteobacteria</taxon>
        <taxon>Campylobacterales</taxon>
        <taxon>Campylobacteraceae</taxon>
        <taxon>Campylobacter</taxon>
    </lineage>
</organism>
<gene>
    <name evidence="5" type="primary">sucD</name>
    <name evidence="10" type="ORF">CYJ41_01780</name>
</gene>